<dbReference type="PANTHER" id="PTHR47782">
    <property type="entry name" value="ZN(II)2CYS6 TRANSCRIPTION FACTOR (EUROFUNG)-RELATED"/>
    <property type="match status" value="1"/>
</dbReference>
<evidence type="ECO:0000259" key="9">
    <source>
        <dbReference type="PROSITE" id="PS50048"/>
    </source>
</evidence>
<dbReference type="GO" id="GO:0000981">
    <property type="term" value="F:DNA-binding transcription factor activity, RNA polymerase II-specific"/>
    <property type="evidence" value="ECO:0007669"/>
    <property type="project" value="InterPro"/>
</dbReference>
<gene>
    <name evidence="10" type="ORF">APUU_50027A</name>
</gene>
<dbReference type="OrthoDB" id="189997at2759"/>
<keyword evidence="2" id="KW-0479">Metal-binding</keyword>
<dbReference type="GO" id="GO:0008270">
    <property type="term" value="F:zinc ion binding"/>
    <property type="evidence" value="ECO:0007669"/>
    <property type="project" value="InterPro"/>
</dbReference>
<evidence type="ECO:0000256" key="3">
    <source>
        <dbReference type="ARBA" id="ARBA00022833"/>
    </source>
</evidence>
<proteinExistence type="predicted"/>
<protein>
    <recommendedName>
        <fullName evidence="9">Zn(2)-C6 fungal-type domain-containing protein</fullName>
    </recommendedName>
</protein>
<dbReference type="InterPro" id="IPR036864">
    <property type="entry name" value="Zn2-C6_fun-type_DNA-bd_sf"/>
</dbReference>
<dbReference type="Pfam" id="PF04082">
    <property type="entry name" value="Fungal_trans"/>
    <property type="match status" value="1"/>
</dbReference>
<dbReference type="PANTHER" id="PTHR47782:SF12">
    <property type="entry name" value="ZN(II)2CYS6 TRANSCRIPTION FACTOR (EUROFUNG)"/>
    <property type="match status" value="1"/>
</dbReference>
<evidence type="ECO:0000256" key="7">
    <source>
        <dbReference type="ARBA" id="ARBA00023242"/>
    </source>
</evidence>
<dbReference type="CDD" id="cd00067">
    <property type="entry name" value="GAL4"/>
    <property type="match status" value="1"/>
</dbReference>
<comment type="subcellular location">
    <subcellularLocation>
        <location evidence="1">Nucleus</location>
    </subcellularLocation>
</comment>
<evidence type="ECO:0000256" key="8">
    <source>
        <dbReference type="SAM" id="MobiDB-lite"/>
    </source>
</evidence>
<dbReference type="Proteomes" id="UP000654913">
    <property type="component" value="Chromosome 5"/>
</dbReference>
<keyword evidence="3" id="KW-0862">Zinc</keyword>
<reference evidence="10" key="2">
    <citation type="submission" date="2021-02" db="EMBL/GenBank/DDBJ databases">
        <title>Aspergillus puulaauensis MK2 genome sequence.</title>
        <authorList>
            <person name="Futagami T."/>
            <person name="Mori K."/>
            <person name="Kadooka C."/>
            <person name="Tanaka T."/>
        </authorList>
    </citation>
    <scope>NUCLEOTIDE SEQUENCE</scope>
    <source>
        <strain evidence="10">MK2</strain>
    </source>
</reference>
<accession>A0A7R8AND5</accession>
<reference evidence="10" key="1">
    <citation type="submission" date="2021-01" db="EMBL/GenBank/DDBJ databases">
        <authorList>
            <consortium name="Aspergillus puulaauensis MK2 genome sequencing consortium"/>
            <person name="Kazuki M."/>
            <person name="Futagami T."/>
        </authorList>
    </citation>
    <scope>NUCLEOTIDE SEQUENCE</scope>
    <source>
        <strain evidence="10">MK2</strain>
    </source>
</reference>
<dbReference type="Gene3D" id="4.10.240.10">
    <property type="entry name" value="Zn(2)-C6 fungal-type DNA-binding domain"/>
    <property type="match status" value="1"/>
</dbReference>
<evidence type="ECO:0000313" key="11">
    <source>
        <dbReference type="Proteomes" id="UP000654913"/>
    </source>
</evidence>
<keyword evidence="6" id="KW-0804">Transcription</keyword>
<keyword evidence="5" id="KW-0238">DNA-binding</keyword>
<dbReference type="GO" id="GO:0043565">
    <property type="term" value="F:sequence-specific DNA binding"/>
    <property type="evidence" value="ECO:0007669"/>
    <property type="project" value="TreeGrafter"/>
</dbReference>
<dbReference type="InterPro" id="IPR052202">
    <property type="entry name" value="Yeast_MetPath_Reg"/>
</dbReference>
<dbReference type="SUPFAM" id="SSF57701">
    <property type="entry name" value="Zn2/Cys6 DNA-binding domain"/>
    <property type="match status" value="1"/>
</dbReference>
<dbReference type="InterPro" id="IPR001138">
    <property type="entry name" value="Zn2Cys6_DnaBD"/>
</dbReference>
<evidence type="ECO:0000256" key="1">
    <source>
        <dbReference type="ARBA" id="ARBA00004123"/>
    </source>
</evidence>
<feature type="domain" description="Zn(2)-C6 fungal-type" evidence="9">
    <location>
        <begin position="24"/>
        <end position="54"/>
    </location>
</feature>
<dbReference type="KEGG" id="apuu:APUU_50027A"/>
<feature type="compositionally biased region" description="Low complexity" evidence="8">
    <location>
        <begin position="86"/>
        <end position="104"/>
    </location>
</feature>
<dbReference type="Pfam" id="PF00172">
    <property type="entry name" value="Zn_clus"/>
    <property type="match status" value="1"/>
</dbReference>
<dbReference type="AlphaFoldDB" id="A0A7R8AND5"/>
<dbReference type="PROSITE" id="PS00463">
    <property type="entry name" value="ZN2_CY6_FUNGAL_1"/>
    <property type="match status" value="1"/>
</dbReference>
<dbReference type="PROSITE" id="PS50048">
    <property type="entry name" value="ZN2_CY6_FUNGAL_2"/>
    <property type="match status" value="1"/>
</dbReference>
<dbReference type="RefSeq" id="XP_041557510.1">
    <property type="nucleotide sequence ID" value="XM_041704979.1"/>
</dbReference>
<dbReference type="GO" id="GO:0006351">
    <property type="term" value="P:DNA-templated transcription"/>
    <property type="evidence" value="ECO:0007669"/>
    <property type="project" value="InterPro"/>
</dbReference>
<keyword evidence="4" id="KW-0805">Transcription regulation</keyword>
<evidence type="ECO:0000256" key="4">
    <source>
        <dbReference type="ARBA" id="ARBA00023015"/>
    </source>
</evidence>
<dbReference type="CDD" id="cd12148">
    <property type="entry name" value="fungal_TF_MHR"/>
    <property type="match status" value="1"/>
</dbReference>
<organism evidence="10 11">
    <name type="scientific">Aspergillus puulaauensis</name>
    <dbReference type="NCBI Taxonomy" id="1220207"/>
    <lineage>
        <taxon>Eukaryota</taxon>
        <taxon>Fungi</taxon>
        <taxon>Dikarya</taxon>
        <taxon>Ascomycota</taxon>
        <taxon>Pezizomycotina</taxon>
        <taxon>Eurotiomycetes</taxon>
        <taxon>Eurotiomycetidae</taxon>
        <taxon>Eurotiales</taxon>
        <taxon>Aspergillaceae</taxon>
        <taxon>Aspergillus</taxon>
    </lineage>
</organism>
<dbReference type="InterPro" id="IPR007219">
    <property type="entry name" value="XnlR_reg_dom"/>
</dbReference>
<evidence type="ECO:0000313" key="10">
    <source>
        <dbReference type="EMBL" id="BCS25316.1"/>
    </source>
</evidence>
<dbReference type="SMART" id="SM00066">
    <property type="entry name" value="GAL4"/>
    <property type="match status" value="1"/>
</dbReference>
<keyword evidence="7" id="KW-0539">Nucleus</keyword>
<dbReference type="GeneID" id="64975321"/>
<evidence type="ECO:0000256" key="6">
    <source>
        <dbReference type="ARBA" id="ARBA00023163"/>
    </source>
</evidence>
<sequence>MSSPIATRQIMRRRRRPGNRANRACVHCKEKKLKCDEKIPSCANCHRFHLTCLVKDPETHKLRPRNYLETLEERLASIEQRETQHPSDASSSSPPALPTSADSSRSLPMFLSETEDSPAGDLPARVGFLDFKATQAEPQYLGSSSSFAFAHLINSSLRGALPHKPSAPLLAPEKVESAPLPCLLPEYHIATTLSNAYFDNIHTQYPFLHEPTFRHYEAQVLFSSTDLSDPGTLSIPMFFLNMVYAVGARIVPGYQHLAEPLYSSAQLYPEVLLLDNLEAIQAILCYAMYSLRSTKGPSLWKLSGLALRQCIELGYHRSAKRGLSKRDPLHAELSKRVFWVAQGIDVSYALLLGRPLGIQLNEVDAELPLDISDSLISASGIHETPRTSADGVPTVMSNAIHVMRLRRIWARIYTLVYSPAAFQDANEETRRASIMQLRADLEQWRVTAPEPPPRHGQTLSIFATKAWYELNYCGSILHLYRSQLAEGKQTPDNIFIDCLEAASFVCQEYRRQYIGTSVKHTWRTLHCLFLAGLTYLHCLWTSPAACRSVQYQEASKTCIDCTMVLVVIAEAWEGAAPYRDIFEILASHTMSMIISRSQQSQPPPQGPALADTSEREAVSRRISVIDDMGMLNVFDDLLVGFVDNFGPYNDMAEVEL</sequence>
<evidence type="ECO:0000256" key="2">
    <source>
        <dbReference type="ARBA" id="ARBA00022723"/>
    </source>
</evidence>
<evidence type="ECO:0000256" key="5">
    <source>
        <dbReference type="ARBA" id="ARBA00023125"/>
    </source>
</evidence>
<dbReference type="GO" id="GO:0005634">
    <property type="term" value="C:nucleus"/>
    <property type="evidence" value="ECO:0007669"/>
    <property type="project" value="UniProtKB-SubCell"/>
</dbReference>
<dbReference type="GO" id="GO:0045944">
    <property type="term" value="P:positive regulation of transcription by RNA polymerase II"/>
    <property type="evidence" value="ECO:0007669"/>
    <property type="project" value="TreeGrafter"/>
</dbReference>
<name>A0A7R8AND5_9EURO</name>
<dbReference type="EMBL" id="AP024447">
    <property type="protein sequence ID" value="BCS25316.1"/>
    <property type="molecule type" value="Genomic_DNA"/>
</dbReference>
<dbReference type="SMART" id="SM00906">
    <property type="entry name" value="Fungal_trans"/>
    <property type="match status" value="1"/>
</dbReference>
<feature type="region of interest" description="Disordered" evidence="8">
    <location>
        <begin position="79"/>
        <end position="106"/>
    </location>
</feature>
<feature type="region of interest" description="Disordered" evidence="8">
    <location>
        <begin position="1"/>
        <end position="22"/>
    </location>
</feature>
<keyword evidence="11" id="KW-1185">Reference proteome</keyword>